<feature type="domain" description="SLH" evidence="6">
    <location>
        <begin position="1502"/>
        <end position="1566"/>
    </location>
</feature>
<dbReference type="SUPFAM" id="SSF110296">
    <property type="entry name" value="Oligoxyloglucan reducing end-specific cellobiohydrolase"/>
    <property type="match status" value="1"/>
</dbReference>
<accession>A0ABY8KHE0</accession>
<dbReference type="Proteomes" id="UP001244564">
    <property type="component" value="Chromosome"/>
</dbReference>
<evidence type="ECO:0000256" key="2">
    <source>
        <dbReference type="ARBA" id="ARBA00022729"/>
    </source>
</evidence>
<proteinExistence type="predicted"/>
<reference evidence="7 8" key="1">
    <citation type="submission" date="2023-04" db="EMBL/GenBank/DDBJ databases">
        <title>Genomic of Lysinibacillus capsici TSBLM.</title>
        <authorList>
            <person name="Hu X.S."/>
            <person name="Yu C.H."/>
        </authorList>
    </citation>
    <scope>NUCLEOTIDE SEQUENCE [LARGE SCALE GENOMIC DNA]</scope>
    <source>
        <strain evidence="7 8">TSBLM</strain>
    </source>
</reference>
<keyword evidence="8" id="KW-1185">Reference proteome</keyword>
<evidence type="ECO:0000313" key="7">
    <source>
        <dbReference type="EMBL" id="WGF37231.1"/>
    </source>
</evidence>
<dbReference type="InterPro" id="IPR051465">
    <property type="entry name" value="Cell_Envelope_Struct_Comp"/>
</dbReference>
<dbReference type="InterPro" id="IPR001119">
    <property type="entry name" value="SLH_dom"/>
</dbReference>
<dbReference type="Pfam" id="PF25852">
    <property type="entry name" value="DUF6242_C"/>
    <property type="match status" value="1"/>
</dbReference>
<feature type="domain" description="SLH" evidence="6">
    <location>
        <begin position="1638"/>
        <end position="1701"/>
    </location>
</feature>
<keyword evidence="2 4" id="KW-0732">Signal</keyword>
<feature type="region of interest" description="Disordered" evidence="3">
    <location>
        <begin position="487"/>
        <end position="520"/>
    </location>
</feature>
<feature type="compositionally biased region" description="Low complexity" evidence="3">
    <location>
        <begin position="487"/>
        <end position="499"/>
    </location>
</feature>
<dbReference type="NCBIfam" id="TIGR02543">
    <property type="entry name" value="List_Bact_rpt"/>
    <property type="match status" value="2"/>
</dbReference>
<dbReference type="InterPro" id="IPR042229">
    <property type="entry name" value="Listeria/Bacterioides_rpt_sf"/>
</dbReference>
<dbReference type="InterPro" id="IPR013783">
    <property type="entry name" value="Ig-like_fold"/>
</dbReference>
<dbReference type="RefSeq" id="WP_279493618.1">
    <property type="nucleotide sequence ID" value="NZ_CP122283.1"/>
</dbReference>
<dbReference type="PROSITE" id="PS50853">
    <property type="entry name" value="FN3"/>
    <property type="match status" value="1"/>
</dbReference>
<dbReference type="Gene3D" id="2.60.40.2700">
    <property type="match status" value="4"/>
</dbReference>
<evidence type="ECO:0000256" key="4">
    <source>
        <dbReference type="SAM" id="SignalP"/>
    </source>
</evidence>
<feature type="chain" id="PRO_5046880948" evidence="4">
    <location>
        <begin position="28"/>
        <end position="1723"/>
    </location>
</feature>
<dbReference type="PROSITE" id="PS51272">
    <property type="entry name" value="SLH"/>
    <property type="match status" value="3"/>
</dbReference>
<evidence type="ECO:0000256" key="1">
    <source>
        <dbReference type="ARBA" id="ARBA00004196"/>
    </source>
</evidence>
<dbReference type="InterPro" id="IPR013378">
    <property type="entry name" value="InlB-like_B-rpt"/>
</dbReference>
<comment type="subcellular location">
    <subcellularLocation>
        <location evidence="1">Cell envelope</location>
    </subcellularLocation>
</comment>
<evidence type="ECO:0000259" key="6">
    <source>
        <dbReference type="PROSITE" id="PS51272"/>
    </source>
</evidence>
<feature type="domain" description="SLH" evidence="6">
    <location>
        <begin position="1567"/>
        <end position="1630"/>
    </location>
</feature>
<dbReference type="InterPro" id="IPR003961">
    <property type="entry name" value="FN3_dom"/>
</dbReference>
<sequence>MRQRYKKIVSILLIFLLFFQWIPSTFADFTLATPPSVNYKAVAYGDGKYVVTDTTGKAYYSTNGSSWTQSTIITSLQTINSVVYENNHFMAVDNSSNFYTSSDGQTWTTATSVDSSTPLHSVTYGYNKYVTVGNLGNMYVSSNGVTWQKKTPQTNHLYGVIYANNQFVAVGAGGTILTSPDGENWLLQTSNTKNILRSVIYANGQYVVVGQNGTILTSPDGVYWTIQYNLPVDAMSFLLTSVSYGNGHYVTVAASGKVYYSMDGINWYEQAVGLGKTILQGVTYGNGQFVVVGNSGTILYGNPDVPTQAPAVITLTPATNITSTGATVGGEVTFDGGAEITERGIVYSTSTEPTTENSEKVTAIGTTGAFSVDLSGLNPSSTYYYRAYAKNSVGTSYGENEMFETLTVLPELGGTVSITGEAKYDGVLTADISGITYTPTTTADVPTYQWYRGNTVIPGATSFTYTLAEADIGEKLKVTVSADGTHATGSVTSGATATVEKANGPSAPSAPTEASKTPTSITLNGVAGQEYSRDNGTTWQDSPIFSGLTSDTEYIFITRVRETATHKASLVSAEAPIQTQPVAIPVIGGTVSIAGETQYGNVLTSDISGITYTPITSSDVPTYQWYRGNTVIPGATSSTYTLVEADIGEKLKVTVTADGTNATGSVTSEVTATVEKADGPSAPSAPTEASKTTTSIMVHGVAGQEYSKDNGTTWQDSPIFSELTPNTGYMFITRVKETATHKASSVSIGTPIQTQPVAIPVIGGTVSIAGETKYGSMLTADISGITYTSTTIEDVPTYQWYRGNTAISGATSPTYTLVQADIGETIKVTVTADGTNATGSITSGETAFVEKADGPSAPPAPTEASKTSTSITLNGEVGQEYSKDNGATWQDSLIFNGLIPETEYTFITRVKETPTHKASLVSTGTSIQTQTQPVAVPEMGGTISITGETKYGSVLTADISGITYTPPTTADAPTYEWYRGNTAISGANSSTYMLVQADIGETIKVRASADGTNATGSVMSGETTIVEKVDGPSAPPVPTVASKTATNITLNGVVGQEYSRDNGTTWQDSPIFSELTPDTEYTFITRVKETATHKASLVSAGTLENTSVISTFTITYNGNTNTGGTAPTDSETYEQGETVTVLGNIGNLVKVGYTFEGWNTQADGRGIDYASASTVLMGSGNIILYAKWNPVTVTHTVSFDVAGGSAVSNQTVVHEGKASQPTKAPTKAGYTFGGWYTNNAYTTPYNFNTVITANTVIYAKWISNNTGGDNTDPSPNPDSGSSTPSTNVEEIVVDVESGNGDVVSKTTIKRAKNVDNTMNDDVTLTAASATETIRKLKEQGNDKARIIIPDEKDQVNQVQVSIPKNVLSLLQNGAVHLEIVTDKVRIEVPKTSLEMFNENLYFRLVPIKEYDKQLEIEEQAKRETVVQQLVEGGIVKLLGRPMTIETNMQSRPVKLTLPLPTDLTDEQLANLAIFIEHSDGTKEVVRGKVVEYQKGIGLQFEVSKFSTFSILYLPEKEEVKEPITEGVTHLPYIQGYPDDTFRPNAPVTRAQMASMFARQLTGNAIPQAKATYTDTFQHDAKDAIEFAKEKGLFKGVTATNFNPNGLITRAQMATVAARWIEQQCVERPDADFCPPTSQSAVFKDVSVHHWAGQAIDTVNAAEIMTGITADTFNPDGLLTRAQAVKVLNRLFERQILIEDQTPLFKDVPKHHWAFYEIQEAAKK</sequence>
<dbReference type="Gene3D" id="2.60.40.10">
    <property type="entry name" value="Immunoglobulins"/>
    <property type="match status" value="1"/>
</dbReference>
<name>A0ABY8KHE0_9BACI</name>
<evidence type="ECO:0000313" key="8">
    <source>
        <dbReference type="Proteomes" id="UP001244564"/>
    </source>
</evidence>
<organism evidence="7 8">
    <name type="scientific">Lysinibacillus capsici</name>
    <dbReference type="NCBI Taxonomy" id="2115968"/>
    <lineage>
        <taxon>Bacteria</taxon>
        <taxon>Bacillati</taxon>
        <taxon>Bacillota</taxon>
        <taxon>Bacilli</taxon>
        <taxon>Bacillales</taxon>
        <taxon>Bacillaceae</taxon>
        <taxon>Lysinibacillus</taxon>
    </lineage>
</organism>
<evidence type="ECO:0000259" key="5">
    <source>
        <dbReference type="PROSITE" id="PS50853"/>
    </source>
</evidence>
<feature type="signal peptide" evidence="4">
    <location>
        <begin position="1"/>
        <end position="27"/>
    </location>
</feature>
<protein>
    <submittedName>
        <fullName evidence="7">S-layer homology domain-containing protein</fullName>
    </submittedName>
</protein>
<dbReference type="SUPFAM" id="SSF49265">
    <property type="entry name" value="Fibronectin type III"/>
    <property type="match status" value="1"/>
</dbReference>
<dbReference type="Gene3D" id="2.60.40.4270">
    <property type="entry name" value="Listeria-Bacteroides repeat domain"/>
    <property type="match status" value="2"/>
</dbReference>
<feature type="domain" description="Fibronectin type-III" evidence="5">
    <location>
        <begin position="309"/>
        <end position="411"/>
    </location>
</feature>
<dbReference type="PANTHER" id="PTHR43308:SF5">
    <property type="entry name" value="S-LAYER PROTEIN _ PEPTIDOGLYCAN ENDO-BETA-N-ACETYLGLUCOSAMINIDASE"/>
    <property type="match status" value="1"/>
</dbReference>
<dbReference type="PANTHER" id="PTHR43308">
    <property type="entry name" value="OUTER MEMBRANE PROTEIN ALPHA-RELATED"/>
    <property type="match status" value="1"/>
</dbReference>
<evidence type="ECO:0000256" key="3">
    <source>
        <dbReference type="SAM" id="MobiDB-lite"/>
    </source>
</evidence>
<dbReference type="EMBL" id="CP122283">
    <property type="protein sequence ID" value="WGF37231.1"/>
    <property type="molecule type" value="Genomic_DNA"/>
</dbReference>
<gene>
    <name evidence="7" type="ORF">QBO96_16085</name>
</gene>
<dbReference type="Pfam" id="PF00395">
    <property type="entry name" value="SLH"/>
    <property type="match status" value="3"/>
</dbReference>
<dbReference type="Pfam" id="PF09479">
    <property type="entry name" value="Flg_new"/>
    <property type="match status" value="2"/>
</dbReference>
<dbReference type="InterPro" id="IPR058667">
    <property type="entry name" value="DUF6242_C"/>
</dbReference>
<dbReference type="InterPro" id="IPR036116">
    <property type="entry name" value="FN3_sf"/>
</dbReference>